<dbReference type="PANTHER" id="PTHR43708:SF5">
    <property type="entry name" value="CONSERVED EXPRESSED OXIDOREDUCTASE (EUROFUNG)-RELATED"/>
    <property type="match status" value="1"/>
</dbReference>
<dbReference type="InterPro" id="IPR000683">
    <property type="entry name" value="Gfo/Idh/MocA-like_OxRdtase_N"/>
</dbReference>
<proteinExistence type="inferred from homology"/>
<dbReference type="SUPFAM" id="SSF51735">
    <property type="entry name" value="NAD(P)-binding Rossmann-fold domains"/>
    <property type="match status" value="1"/>
</dbReference>
<dbReference type="PANTHER" id="PTHR43708">
    <property type="entry name" value="CONSERVED EXPRESSED OXIDOREDUCTASE (EUROFUNG)"/>
    <property type="match status" value="1"/>
</dbReference>
<evidence type="ECO:0000259" key="3">
    <source>
        <dbReference type="Pfam" id="PF01408"/>
    </source>
</evidence>
<organism evidence="4 5">
    <name type="scientific">Streptomyces atratus</name>
    <dbReference type="NCBI Taxonomy" id="1893"/>
    <lineage>
        <taxon>Bacteria</taxon>
        <taxon>Bacillati</taxon>
        <taxon>Actinomycetota</taxon>
        <taxon>Actinomycetes</taxon>
        <taxon>Kitasatosporales</taxon>
        <taxon>Streptomycetaceae</taxon>
        <taxon>Streptomyces</taxon>
    </lineage>
</organism>
<dbReference type="Gene3D" id="3.40.50.720">
    <property type="entry name" value="NAD(P)-binding Rossmann-like Domain"/>
    <property type="match status" value="1"/>
</dbReference>
<dbReference type="InterPro" id="IPR051317">
    <property type="entry name" value="Gfo/Idh/MocA_oxidoreduct"/>
</dbReference>
<dbReference type="Proteomes" id="UP000252698">
    <property type="component" value="Chromosome"/>
</dbReference>
<dbReference type="GeneID" id="95524072"/>
<reference evidence="4 5" key="1">
    <citation type="journal article" date="2018" name="Front. Microbiol.">
        <title>Genome Sequencing of Streptomyces atratus SCSIOZH16 and Activation Production of Nocardamine via Metabolic Engineering.</title>
        <authorList>
            <person name="Li Y."/>
            <person name="Zhang C."/>
            <person name="Liu C."/>
            <person name="Ju J."/>
            <person name="Ma J."/>
        </authorList>
    </citation>
    <scope>NUCLEOTIDE SEQUENCE [LARGE SCALE GENOMIC DNA]</scope>
    <source>
        <strain evidence="4 5">SCSIO_ZH16</strain>
    </source>
</reference>
<dbReference type="Pfam" id="PF01408">
    <property type="entry name" value="GFO_IDH_MocA"/>
    <property type="match status" value="1"/>
</dbReference>
<protein>
    <recommendedName>
        <fullName evidence="3">Gfo/Idh/MocA-like oxidoreductase N-terminal domain-containing protein</fullName>
    </recommendedName>
</protein>
<sequence length="286" mass="30142">MRIGIVGTENTHVDHIISHLNVHEAGGGARVVALSGGHSRRNDTLASTGAIEKIVDEPIGLLGLVDAVIVADRNGAHHRDQATPFLAEGLPVFVDKPLACTVEDAQAVIDTALAHEAPLTSSSALRWIPDTDALVARTARGGQPHVVVTSGPADPDGEYGGIFFYGIHPVDVALRLAPGEISDVRTDATDTTVSASFTAGGTRVLVNFVKPNDTHQIPFHGMALTQDTVIEQTLTLDAHYCVPGLEAFLEMARTGRPPIGYGDLLRPIEVLESVAAALRTQSAALR</sequence>
<dbReference type="GO" id="GO:0000166">
    <property type="term" value="F:nucleotide binding"/>
    <property type="evidence" value="ECO:0007669"/>
    <property type="project" value="InterPro"/>
</dbReference>
<feature type="domain" description="Gfo/Idh/MocA-like oxidoreductase N-terminal" evidence="3">
    <location>
        <begin position="1"/>
        <end position="117"/>
    </location>
</feature>
<name>A0A2Z5JMQ2_STRAR</name>
<dbReference type="KEGG" id="sata:C5746_37770"/>
<evidence type="ECO:0000256" key="1">
    <source>
        <dbReference type="ARBA" id="ARBA00010928"/>
    </source>
</evidence>
<gene>
    <name evidence="4" type="ORF">C5746_37770</name>
</gene>
<evidence type="ECO:0000313" key="5">
    <source>
        <dbReference type="Proteomes" id="UP000252698"/>
    </source>
</evidence>
<dbReference type="AlphaFoldDB" id="A0A2Z5JMQ2"/>
<dbReference type="RefSeq" id="WP_114248143.1">
    <property type="nucleotide sequence ID" value="NZ_CP027306.1"/>
</dbReference>
<accession>A0A2Z5JMQ2</accession>
<evidence type="ECO:0000256" key="2">
    <source>
        <dbReference type="ARBA" id="ARBA00023002"/>
    </source>
</evidence>
<comment type="similarity">
    <text evidence="1">Belongs to the Gfo/Idh/MocA family.</text>
</comment>
<evidence type="ECO:0000313" key="4">
    <source>
        <dbReference type="EMBL" id="AXE81737.1"/>
    </source>
</evidence>
<keyword evidence="2" id="KW-0560">Oxidoreductase</keyword>
<dbReference type="GO" id="GO:0016491">
    <property type="term" value="F:oxidoreductase activity"/>
    <property type="evidence" value="ECO:0007669"/>
    <property type="project" value="UniProtKB-KW"/>
</dbReference>
<dbReference type="EMBL" id="CP027306">
    <property type="protein sequence ID" value="AXE81737.1"/>
    <property type="molecule type" value="Genomic_DNA"/>
</dbReference>
<dbReference type="InterPro" id="IPR036291">
    <property type="entry name" value="NAD(P)-bd_dom_sf"/>
</dbReference>